<sequence length="45" mass="5262">MPNLHSKRWKKATSLEKFCCKYLADKFSAFTIKDKTSFTVSYVVI</sequence>
<evidence type="ECO:0000313" key="2">
    <source>
        <dbReference type="Proteomes" id="UP000230607"/>
    </source>
</evidence>
<dbReference type="EMBL" id="LT841358">
    <property type="protein sequence ID" value="SMH71697.1"/>
    <property type="molecule type" value="Genomic_DNA"/>
</dbReference>
<reference evidence="2" key="1">
    <citation type="submission" date="2017-03" db="EMBL/GenBank/DDBJ databases">
        <authorList>
            <person name="Herbold C."/>
        </authorList>
    </citation>
    <scope>NUCLEOTIDE SEQUENCE [LARGE SCALE GENOMIC DNA]</scope>
</reference>
<name>A0A2H1FG16_9ARCH</name>
<gene>
    <name evidence="1" type="ORF">NCS_11509</name>
</gene>
<keyword evidence="2" id="KW-1185">Reference proteome</keyword>
<evidence type="ECO:0000313" key="1">
    <source>
        <dbReference type="EMBL" id="SMH71697.1"/>
    </source>
</evidence>
<accession>A0A2H1FG16</accession>
<organism evidence="1 2">
    <name type="scientific">Candidatus Nitrosotalea okcheonensis</name>
    <dbReference type="NCBI Taxonomy" id="1903276"/>
    <lineage>
        <taxon>Archaea</taxon>
        <taxon>Nitrososphaerota</taxon>
        <taxon>Nitrososphaeria</taxon>
        <taxon>Nitrosotaleales</taxon>
        <taxon>Nitrosotaleaceae</taxon>
        <taxon>Nitrosotalea</taxon>
    </lineage>
</organism>
<dbReference type="AlphaFoldDB" id="A0A2H1FG16"/>
<proteinExistence type="predicted"/>
<dbReference type="Proteomes" id="UP000230607">
    <property type="component" value="Chromosome 1"/>
</dbReference>
<protein>
    <submittedName>
        <fullName evidence="1">Uncharacterized protein</fullName>
    </submittedName>
</protein>